<dbReference type="KEGG" id="ttz:FHG85_04290"/>
<keyword evidence="1" id="KW-0732">Signal</keyword>
<dbReference type="InterPro" id="IPR056600">
    <property type="entry name" value="GBD_T9SS_assoc"/>
</dbReference>
<dbReference type="PROSITE" id="PS50853">
    <property type="entry name" value="FN3"/>
    <property type="match status" value="2"/>
</dbReference>
<dbReference type="Pfam" id="PF23759">
    <property type="entry name" value="GBD_T9SS_assoc"/>
    <property type="match status" value="2"/>
</dbReference>
<dbReference type="RefSeq" id="WP_173073327.1">
    <property type="nucleotide sequence ID" value="NZ_CP041345.1"/>
</dbReference>
<proteinExistence type="predicted"/>
<dbReference type="SUPFAM" id="SSF49265">
    <property type="entry name" value="Fibronectin type III"/>
    <property type="match status" value="1"/>
</dbReference>
<dbReference type="InterPro" id="IPR036116">
    <property type="entry name" value="FN3_sf"/>
</dbReference>
<evidence type="ECO:0000259" key="2">
    <source>
        <dbReference type="PROSITE" id="PS50853"/>
    </source>
</evidence>
<sequence>MKKILSLLLLLAVLPVALIAQDGTTCENALDAVVGTNTADCSSGDQWFKYTATLDGVMKVSTCGLTNEDTYVKVFDGCGGQEIGSNDDYCNRQSEITIDVISGVTYYIVWENWYTSAVFDWTIEEYEPQPGETCNSALDASSGTNTADCSSGSQWFKYTATRDGKIVLSSCGLTTDSTDVSVYQSCGGSSMNLNDLCSVGQSEIQFNAVMGTTYYINWIDYNNGTFNWTLSEEDWGPGETCTTAIEAVAGTNTADCTGGDRWFKYTATRDGKIAISNCGLTGDNTGLEIYTDCGSYPVYDGNYCGSGQRQVQLQGQVGVTYYIRWTDGSSGTFDWTLSEEDWGPGETCTTAIEAVAGTNTADCTGGDRWFKYTATRDGKIAISNCGLTGDNTGLEIYTDCGSYPVSYGNSCGSGQSQVQVQGQVGVTYYIRWTDGSSGTFDWTLSEEDWGPGETCTTAIEAVAGTNTADCTGGDRWFKYTATRDGKIAISNCGLTGDNTGLGIYTDCGSYPVSYGNSCGSGQRQVQLQGQVGVTYYIRWTDGSSGTFDWTLSEEDWGPGETCTTAIEAVAGTNTADCTGGDRWFKYTATRDGKIAISNCGLTGDNTGLEIYTDCGSNPVYYENYCGSGQRLVKLQGQVGITYYIKWTDGSSGTFDWTLSEEDWGPGETCTTAIEAVAGTNTADCTGGDRWFKYTATRDGKIAISNCGLTGDNTGLEIYTDCGSYPVYYGIYCGSGQRLVKLQGQVGITYYIKWSDYSSGTFDWTLSEEDWGPGETCTTAIEAVAGTNTADCTGGDRWFKYTATRDGKIAISNCGLTGDDTALEIYTDCGSYPVSFGNSCGSGQRQVQLQGQVGVTYYIRWTVGISGTFDWTLSEEDWGPGETCTTAIEAVAGTNTADCTGGDRWFKYTATRDGKITISNCGLTGDNTRLEIYTDCGSYPVYYGNYCGSGQRLVKLQGQVGVTYYIRWTDGSSGTFDWTLSEEDWGPGETCTTAIEAVAGTNTADCTGGDRWFKYTATRDGKITISNCGLTGDDTALGIYTDCGSYPVYYENYCGRGQRLVKLQGQVGITYYIRWYDYSSGTFDWTLSEEDWVPGETCTTAIEAVAGTNTADCTGGDRWFKYTATRDGKITISNCGLTGDNTGLEIYTDCGSYPVYYENYCGSGQRLVKLQGQVGITYYIKWTDGSSGTFDWTLSEEDWGPGESCTTAIEAVAGTNTADCTGGDRWFKYTATRDGKIAISNCGLTGDNTGLDIYTDCRSYPVYYGNYCGSGQRKIQFPIQAGTTYYIRWTVGSSGTFDWTLSEEDWGPGETCKTAIEAVAGTNTADCTGGDRLFKYTATIDGVLTVSTCGLTNGDTYVKVYDECGGLEIGRSDDYCGYQSQLSIPVTLGNIYYIKWDDSWYSGQFDWSISLKPNTPANLSINNVTQTGFTLQWQEVPGADGYIIDIATDEEFTSFVSGYAGKEVLNENSAEITGLTPNTTYYIRIKSFEGSDESDYSSPYAATTIKVVPQAPVAFAASDVTSAGFTASWGSVTEADGYKIDVSSDADFSSFVLGYNGRDVQGATSHDVQGLSANTTYYYRVRAYNNGGDSDFSNIITVTTLSTGINPNSYNAVSVFPNPSDGIFNVDLGGSRNATVQVIDLTGRIVKQFEVKNQSTFKLNIESKGLYLLRIRVDKTTAEFKVSVQ</sequence>
<dbReference type="Pfam" id="PF00041">
    <property type="entry name" value="fn3"/>
    <property type="match status" value="2"/>
</dbReference>
<dbReference type="Pfam" id="PF18962">
    <property type="entry name" value="Por_Secre_tail"/>
    <property type="match status" value="1"/>
</dbReference>
<keyword evidence="4" id="KW-1185">Reference proteome</keyword>
<feature type="chain" id="PRO_5029713548" evidence="1">
    <location>
        <begin position="21"/>
        <end position="1684"/>
    </location>
</feature>
<feature type="domain" description="Fibronectin type-III" evidence="2">
    <location>
        <begin position="1414"/>
        <end position="1506"/>
    </location>
</feature>
<feature type="domain" description="Fibronectin type-III" evidence="2">
    <location>
        <begin position="1507"/>
        <end position="1602"/>
    </location>
</feature>
<evidence type="ECO:0000256" key="1">
    <source>
        <dbReference type="SAM" id="SignalP"/>
    </source>
</evidence>
<name>A0A7D4BDQ2_9BACT</name>
<evidence type="ECO:0000313" key="3">
    <source>
        <dbReference type="EMBL" id="QKG79518.1"/>
    </source>
</evidence>
<dbReference type="InterPro" id="IPR003961">
    <property type="entry name" value="FN3_dom"/>
</dbReference>
<dbReference type="CDD" id="cd00063">
    <property type="entry name" value="FN3"/>
    <property type="match status" value="2"/>
</dbReference>
<dbReference type="InterPro" id="IPR013783">
    <property type="entry name" value="Ig-like_fold"/>
</dbReference>
<evidence type="ECO:0000313" key="4">
    <source>
        <dbReference type="Proteomes" id="UP000500961"/>
    </source>
</evidence>
<accession>A0A7D4BDQ2</accession>
<dbReference type="Proteomes" id="UP000500961">
    <property type="component" value="Chromosome"/>
</dbReference>
<reference evidence="3 4" key="1">
    <citation type="submission" date="2019-07" db="EMBL/GenBank/DDBJ databases">
        <title>Thalassofilum flectens gen. nov., sp. nov., a novel moderate thermophilic anaerobe from a shallow sea hot spring in Kunashir Island (Russia), representing a new family in the order Bacteroidales, and proposal of Thalassofilacea fam. nov.</title>
        <authorList>
            <person name="Kochetkova T.V."/>
            <person name="Podosokorskaya O.A."/>
            <person name="Novikov A."/>
            <person name="Elcheninov A.G."/>
            <person name="Toshchakov S.V."/>
            <person name="Kublanov I.V."/>
        </authorList>
    </citation>
    <scope>NUCLEOTIDE SEQUENCE [LARGE SCALE GENOMIC DNA]</scope>
    <source>
        <strain evidence="3 4">38-H</strain>
    </source>
</reference>
<protein>
    <submittedName>
        <fullName evidence="3">T9SS type A sorting domain-containing protein</fullName>
    </submittedName>
</protein>
<dbReference type="EMBL" id="CP041345">
    <property type="protein sequence ID" value="QKG79518.1"/>
    <property type="molecule type" value="Genomic_DNA"/>
</dbReference>
<dbReference type="SMART" id="SM00060">
    <property type="entry name" value="FN3"/>
    <property type="match status" value="2"/>
</dbReference>
<gene>
    <name evidence="3" type="ORF">FHG85_04290</name>
</gene>
<dbReference type="InterPro" id="IPR026444">
    <property type="entry name" value="Secre_tail"/>
</dbReference>
<dbReference type="NCBIfam" id="TIGR04183">
    <property type="entry name" value="Por_Secre_tail"/>
    <property type="match status" value="1"/>
</dbReference>
<dbReference type="Gene3D" id="2.60.40.10">
    <property type="entry name" value="Immunoglobulins"/>
    <property type="match status" value="2"/>
</dbReference>
<organism evidence="3 4">
    <name type="scientific">Tenuifilum thalassicum</name>
    <dbReference type="NCBI Taxonomy" id="2590900"/>
    <lineage>
        <taxon>Bacteria</taxon>
        <taxon>Pseudomonadati</taxon>
        <taxon>Bacteroidota</taxon>
        <taxon>Bacteroidia</taxon>
        <taxon>Bacteroidales</taxon>
        <taxon>Tenuifilaceae</taxon>
        <taxon>Tenuifilum</taxon>
    </lineage>
</organism>
<dbReference type="Gene3D" id="2.60.120.380">
    <property type="match status" value="1"/>
</dbReference>
<feature type="signal peptide" evidence="1">
    <location>
        <begin position="1"/>
        <end position="20"/>
    </location>
</feature>